<dbReference type="Pfam" id="PF13414">
    <property type="entry name" value="TPR_11"/>
    <property type="match status" value="1"/>
</dbReference>
<dbReference type="RefSeq" id="WP_111325044.1">
    <property type="nucleotide sequence ID" value="NZ_BIFX01000002.1"/>
</dbReference>
<dbReference type="InterPro" id="IPR027417">
    <property type="entry name" value="P-loop_NTPase"/>
</dbReference>
<evidence type="ECO:0000256" key="2">
    <source>
        <dbReference type="ARBA" id="ARBA00022803"/>
    </source>
</evidence>
<dbReference type="SMART" id="SM00028">
    <property type="entry name" value="TPR"/>
    <property type="match status" value="7"/>
</dbReference>
<dbReference type="InterPro" id="IPR050498">
    <property type="entry name" value="Ycf3"/>
</dbReference>
<reference evidence="4 5" key="1">
    <citation type="submission" date="2018-06" db="EMBL/GenBank/DDBJ databases">
        <title>Genomic Encyclopedia of Archaeal and Bacterial Type Strains, Phase II (KMG-II): from individual species to whole genera.</title>
        <authorList>
            <person name="Goeker M."/>
        </authorList>
    </citation>
    <scope>NUCLEOTIDE SEQUENCE [LARGE SCALE GENOMIC DNA]</scope>
    <source>
        <strain evidence="4 5">ATCC BAA-1881</strain>
    </source>
</reference>
<gene>
    <name evidence="4" type="ORF">EI42_04736</name>
</gene>
<feature type="repeat" description="TPR" evidence="3">
    <location>
        <begin position="482"/>
        <end position="515"/>
    </location>
</feature>
<dbReference type="PANTHER" id="PTHR44858">
    <property type="entry name" value="TETRATRICOPEPTIDE REPEAT PROTEIN 6"/>
    <property type="match status" value="1"/>
</dbReference>
<evidence type="ECO:0000256" key="1">
    <source>
        <dbReference type="ARBA" id="ARBA00022737"/>
    </source>
</evidence>
<accession>A0A326UDI8</accession>
<feature type="repeat" description="TPR" evidence="3">
    <location>
        <begin position="383"/>
        <end position="416"/>
    </location>
</feature>
<protein>
    <submittedName>
        <fullName evidence="4">Tetratricopeptide repeat protein</fullName>
    </submittedName>
</protein>
<keyword evidence="1" id="KW-0677">Repeat</keyword>
<keyword evidence="5" id="KW-1185">Reference proteome</keyword>
<dbReference type="InterPro" id="IPR019734">
    <property type="entry name" value="TPR_rpt"/>
</dbReference>
<dbReference type="Proteomes" id="UP000248806">
    <property type="component" value="Unassembled WGS sequence"/>
</dbReference>
<organism evidence="4 5">
    <name type="scientific">Thermosporothrix hazakensis</name>
    <dbReference type="NCBI Taxonomy" id="644383"/>
    <lineage>
        <taxon>Bacteria</taxon>
        <taxon>Bacillati</taxon>
        <taxon>Chloroflexota</taxon>
        <taxon>Ktedonobacteria</taxon>
        <taxon>Ktedonobacterales</taxon>
        <taxon>Thermosporotrichaceae</taxon>
        <taxon>Thermosporothrix</taxon>
    </lineage>
</organism>
<dbReference type="InterPro" id="IPR011990">
    <property type="entry name" value="TPR-like_helical_dom_sf"/>
</dbReference>
<proteinExistence type="predicted"/>
<evidence type="ECO:0000313" key="5">
    <source>
        <dbReference type="Proteomes" id="UP000248806"/>
    </source>
</evidence>
<dbReference type="NCBIfam" id="NF047558">
    <property type="entry name" value="TPR_END_plus"/>
    <property type="match status" value="1"/>
</dbReference>
<feature type="repeat" description="TPR" evidence="3">
    <location>
        <begin position="417"/>
        <end position="450"/>
    </location>
</feature>
<dbReference type="SUPFAM" id="SSF48452">
    <property type="entry name" value="TPR-like"/>
    <property type="match status" value="2"/>
</dbReference>
<name>A0A326UDI8_THEHA</name>
<keyword evidence="2 3" id="KW-0802">TPR repeat</keyword>
<evidence type="ECO:0000256" key="3">
    <source>
        <dbReference type="PROSITE-ProRule" id="PRU00339"/>
    </source>
</evidence>
<dbReference type="Gene3D" id="1.25.40.10">
    <property type="entry name" value="Tetratricopeptide repeat domain"/>
    <property type="match status" value="3"/>
</dbReference>
<dbReference type="OrthoDB" id="9814944at2"/>
<dbReference type="PROSITE" id="PS50005">
    <property type="entry name" value="TPR"/>
    <property type="match status" value="3"/>
</dbReference>
<dbReference type="Pfam" id="PF13432">
    <property type="entry name" value="TPR_16"/>
    <property type="match status" value="3"/>
</dbReference>
<evidence type="ECO:0000313" key="4">
    <source>
        <dbReference type="EMBL" id="PZW24045.1"/>
    </source>
</evidence>
<dbReference type="SUPFAM" id="SSF52540">
    <property type="entry name" value="P-loop containing nucleoside triphosphate hydrolases"/>
    <property type="match status" value="1"/>
</dbReference>
<dbReference type="PANTHER" id="PTHR44858:SF1">
    <property type="entry name" value="UDP-N-ACETYLGLUCOSAMINE--PEPTIDE N-ACETYLGLUCOSAMINYLTRANSFERASE SPINDLY-RELATED"/>
    <property type="match status" value="1"/>
</dbReference>
<sequence>MRDPEGILSPLFFEDLKETLDKHHKRVLLCFDNFEQTRKELQDWLLKLREYKPQRVRLMIASRSAPGTRWDYLHRITQTIHLNAFTDMEAEAFLNSYQIFDAQRRAEIKEASERLPVMMSWMATALLENEDSAVPVKDLIDRYLRWDTDNSFRRVLLTLAFPLTFNQDILQVLYPEVPADKIEYLFNQVIEQPYVQEKAEGKSYHPIIRTKMLEHIHHLSPQLFADTHTRLAQYYAQQREKYPRQWRSKTWRTLTLSYVYHWYCADPENHWIDIMNLFAIALYEQKSFAQEILQRCQPKELEKHIPHTQHKLIHSLLKSMEEAGEQPYYTSEMLHTLSRMQELSSHAHACLTACLGIRAYGEVNYAQAIDYFTQAIASMPEENLLLFGRGLSFYFLQQYDNALSDFNLLLSLEPNDTGALLLRGLSFYYLEQYDNALSDFNLFLSLEPNHAGALFWRGTLYREMGEYEKALHDLNAAIALGYNCYQERGLIHSYLGKYEEALADYTQALADDPGEAGILYNIAVVLVRYKGPDEAAQALSEARAALLQLQQEEKGSALYGLGGLEALQGNHEQALSLLREAFQEPDTEPRDWVRHDIAWRDLRNHPDFQKLVYDEPAL</sequence>
<dbReference type="AlphaFoldDB" id="A0A326UDI8"/>
<dbReference type="EMBL" id="QKUF01000023">
    <property type="protein sequence ID" value="PZW24045.1"/>
    <property type="molecule type" value="Genomic_DNA"/>
</dbReference>
<comment type="caution">
    <text evidence="4">The sequence shown here is derived from an EMBL/GenBank/DDBJ whole genome shotgun (WGS) entry which is preliminary data.</text>
</comment>